<dbReference type="OrthoDB" id="9778687at2"/>
<dbReference type="GO" id="GO:1990060">
    <property type="term" value="C:maltose transport complex"/>
    <property type="evidence" value="ECO:0007669"/>
    <property type="project" value="TreeGrafter"/>
</dbReference>
<sequence length="453" mass="50887">MKQRSAPSAGSASGGTTSFARTAAVLSLFVMGLGQWFNRQYVKGLLFFLVYIVGLLYTFVVLPRNIRGLITLGDKAAGFGKNAQGLTVLLPGDHSIFLMIYGLIALITFLIFLFVWFLNVRDAHRNGKLRDAGKPVPNFGQSIRGMQEKSFPYLLLTLPGLGVLFFTILPIVFMILIAFTNYSAPNHIPQKNLVDWVGFSTFSNLLVYSQWAYTFWNVLAWTIIWAIVATVTCYFGGIFVAMLIQQKGIRFKGMWRTIFIIPYAIPQFISLLIMKNLFNSQLGPINQYFRLLGLEGLPWLIHPFWAKVTIVAVNMWIGVPVSMVLVLGILTAIPKDLYEAAEVDGASAFQKFRNITMPYVLFATAPLLIMQFAGNINNFNVIYLLTKGDPKTGEYAFAGTTDLLVTWLYKLTLDNQIYNVASAVGILIFIFIASFSILNFRRTRSFKEEDILQ</sequence>
<dbReference type="Pfam" id="PF00528">
    <property type="entry name" value="BPD_transp_1"/>
    <property type="match status" value="1"/>
</dbReference>
<evidence type="ECO:0000256" key="9">
    <source>
        <dbReference type="RuleBase" id="RU363032"/>
    </source>
</evidence>
<dbReference type="CDD" id="cd06261">
    <property type="entry name" value="TM_PBP2"/>
    <property type="match status" value="1"/>
</dbReference>
<feature type="transmembrane region" description="Helical" evidence="9">
    <location>
        <begin position="354"/>
        <end position="374"/>
    </location>
</feature>
<proteinExistence type="inferred from homology"/>
<keyword evidence="6 9" id="KW-0812">Transmembrane</keyword>
<dbReference type="EMBL" id="VCIW01000016">
    <property type="protein sequence ID" value="TLS50212.1"/>
    <property type="molecule type" value="Genomic_DNA"/>
</dbReference>
<feature type="transmembrane region" description="Helical" evidence="9">
    <location>
        <begin position="255"/>
        <end position="274"/>
    </location>
</feature>
<dbReference type="PANTHER" id="PTHR47314:SF1">
    <property type="entry name" value="MALTOSE_MALTODEXTRIN TRANSPORT SYSTEM PERMEASE PROTEIN MALF"/>
    <property type="match status" value="1"/>
</dbReference>
<evidence type="ECO:0000256" key="10">
    <source>
        <dbReference type="RuleBase" id="RU367050"/>
    </source>
</evidence>
<accession>A0A5R9G1K1</accession>
<feature type="transmembrane region" description="Helical" evidence="9">
    <location>
        <begin position="417"/>
        <end position="438"/>
    </location>
</feature>
<evidence type="ECO:0000256" key="7">
    <source>
        <dbReference type="ARBA" id="ARBA00022989"/>
    </source>
</evidence>
<evidence type="ECO:0000256" key="6">
    <source>
        <dbReference type="ARBA" id="ARBA00022692"/>
    </source>
</evidence>
<dbReference type="Gene3D" id="1.10.3720.10">
    <property type="entry name" value="MetI-like"/>
    <property type="match status" value="1"/>
</dbReference>
<evidence type="ECO:0000313" key="13">
    <source>
        <dbReference type="Proteomes" id="UP000309676"/>
    </source>
</evidence>
<feature type="transmembrane region" description="Helical" evidence="9">
    <location>
        <begin position="44"/>
        <end position="62"/>
    </location>
</feature>
<dbReference type="SUPFAM" id="SSF161098">
    <property type="entry name" value="MetI-like"/>
    <property type="match status" value="1"/>
</dbReference>
<dbReference type="SUPFAM" id="SSF160964">
    <property type="entry name" value="MalF N-terminal region-like"/>
    <property type="match status" value="1"/>
</dbReference>
<evidence type="ECO:0000256" key="4">
    <source>
        <dbReference type="ARBA" id="ARBA00022475"/>
    </source>
</evidence>
<protein>
    <recommendedName>
        <fullName evidence="10">Maltose/maltodextrin transport system permease protein</fullName>
    </recommendedName>
</protein>
<feature type="transmembrane region" description="Helical" evidence="9">
    <location>
        <begin position="304"/>
        <end position="333"/>
    </location>
</feature>
<feature type="transmembrane region" description="Helical" evidence="9">
    <location>
        <begin position="153"/>
        <end position="179"/>
    </location>
</feature>
<dbReference type="Proteomes" id="UP000309676">
    <property type="component" value="Unassembled WGS sequence"/>
</dbReference>
<feature type="transmembrane region" description="Helical" evidence="9">
    <location>
        <begin position="218"/>
        <end position="243"/>
    </location>
</feature>
<keyword evidence="3 9" id="KW-0813">Transport</keyword>
<keyword evidence="8 9" id="KW-0472">Membrane</keyword>
<keyword evidence="5 10" id="KW-0762">Sugar transport</keyword>
<dbReference type="PANTHER" id="PTHR47314">
    <property type="entry name" value="MALTOSE/MALTODEXTRIN TRANSPORT SYSTEM PERMEASE PROTEIN MALF"/>
    <property type="match status" value="1"/>
</dbReference>
<keyword evidence="7 9" id="KW-1133">Transmembrane helix</keyword>
<feature type="transmembrane region" description="Helical" evidence="9">
    <location>
        <begin position="20"/>
        <end position="37"/>
    </location>
</feature>
<dbReference type="PROSITE" id="PS50928">
    <property type="entry name" value="ABC_TM1"/>
    <property type="match status" value="1"/>
</dbReference>
<keyword evidence="4 10" id="KW-1003">Cell membrane</keyword>
<feature type="transmembrane region" description="Helical" evidence="9">
    <location>
        <begin position="96"/>
        <end position="118"/>
    </location>
</feature>
<keyword evidence="13" id="KW-1185">Reference proteome</keyword>
<evidence type="ECO:0000256" key="5">
    <source>
        <dbReference type="ARBA" id="ARBA00022597"/>
    </source>
</evidence>
<evidence type="ECO:0000256" key="1">
    <source>
        <dbReference type="ARBA" id="ARBA00004651"/>
    </source>
</evidence>
<comment type="subcellular location">
    <subcellularLocation>
        <location evidence="1 9">Cell membrane</location>
        <topology evidence="1 9">Multi-pass membrane protein</topology>
    </subcellularLocation>
</comment>
<name>A0A5R9G1K1_9BACL</name>
<comment type="similarity">
    <text evidence="2 10">Belongs to the binding-protein-dependent transport system permease family. MalFG subfamily.</text>
</comment>
<dbReference type="GO" id="GO:0042956">
    <property type="term" value="P:maltodextrin transmembrane transport"/>
    <property type="evidence" value="ECO:0007669"/>
    <property type="project" value="TreeGrafter"/>
</dbReference>
<dbReference type="AlphaFoldDB" id="A0A5R9G1K1"/>
<feature type="domain" description="ABC transmembrane type-1" evidence="11">
    <location>
        <begin position="219"/>
        <end position="439"/>
    </location>
</feature>
<evidence type="ECO:0000313" key="12">
    <source>
        <dbReference type="EMBL" id="TLS50212.1"/>
    </source>
</evidence>
<gene>
    <name evidence="12" type="ORF">FE782_21340</name>
</gene>
<evidence type="ECO:0000256" key="8">
    <source>
        <dbReference type="ARBA" id="ARBA00023136"/>
    </source>
</evidence>
<reference evidence="12 13" key="1">
    <citation type="submission" date="2019-05" db="EMBL/GenBank/DDBJ databases">
        <authorList>
            <person name="Narsing Rao M.P."/>
            <person name="Li W.J."/>
        </authorList>
    </citation>
    <scope>NUCLEOTIDE SEQUENCE [LARGE SCALE GENOMIC DNA]</scope>
    <source>
        <strain evidence="12 13">SYSU_K30003</strain>
    </source>
</reference>
<comment type="function">
    <text evidence="10">Part of the ABC transporter complex MalEFGK involved in maltose/maltodextrin import. Probably responsible for the translocation of the substrate across the membrane.</text>
</comment>
<evidence type="ECO:0000256" key="2">
    <source>
        <dbReference type="ARBA" id="ARBA00009047"/>
    </source>
</evidence>
<evidence type="ECO:0000256" key="3">
    <source>
        <dbReference type="ARBA" id="ARBA00022448"/>
    </source>
</evidence>
<evidence type="ECO:0000259" key="11">
    <source>
        <dbReference type="PROSITE" id="PS50928"/>
    </source>
</evidence>
<comment type="caution">
    <text evidence="12">The sequence shown here is derived from an EMBL/GenBank/DDBJ whole genome shotgun (WGS) entry which is preliminary data.</text>
</comment>
<dbReference type="InterPro" id="IPR000515">
    <property type="entry name" value="MetI-like"/>
</dbReference>
<organism evidence="12 13">
    <name type="scientific">Paenibacillus antri</name>
    <dbReference type="NCBI Taxonomy" id="2582848"/>
    <lineage>
        <taxon>Bacteria</taxon>
        <taxon>Bacillati</taxon>
        <taxon>Bacillota</taxon>
        <taxon>Bacilli</taxon>
        <taxon>Bacillales</taxon>
        <taxon>Paenibacillaceae</taxon>
        <taxon>Paenibacillus</taxon>
    </lineage>
</organism>
<dbReference type="InterPro" id="IPR035906">
    <property type="entry name" value="MetI-like_sf"/>
</dbReference>
<dbReference type="GO" id="GO:0015423">
    <property type="term" value="F:ABC-type maltose transporter activity"/>
    <property type="evidence" value="ECO:0007669"/>
    <property type="project" value="TreeGrafter"/>
</dbReference>